<keyword evidence="9" id="KW-1185">Reference proteome</keyword>
<dbReference type="EMBL" id="JACHIL010000007">
    <property type="protein sequence ID" value="MBB5092684.1"/>
    <property type="molecule type" value="Genomic_DNA"/>
</dbReference>
<proteinExistence type="inferred from homology"/>
<dbReference type="Proteomes" id="UP000531231">
    <property type="component" value="Unassembled WGS sequence"/>
</dbReference>
<dbReference type="Pfam" id="PF03755">
    <property type="entry name" value="YicC-like_N"/>
    <property type="match status" value="1"/>
</dbReference>
<feature type="domain" description="Endoribonuclease YicC-like N-terminal" evidence="6">
    <location>
        <begin position="3"/>
        <end position="165"/>
    </location>
</feature>
<evidence type="ECO:0000256" key="4">
    <source>
        <dbReference type="ARBA" id="ARBA00022801"/>
    </source>
</evidence>
<evidence type="ECO:0000259" key="7">
    <source>
        <dbReference type="Pfam" id="PF08340"/>
    </source>
</evidence>
<dbReference type="Pfam" id="PF08340">
    <property type="entry name" value="YicC-like_C"/>
    <property type="match status" value="1"/>
</dbReference>
<dbReference type="GO" id="GO:0016787">
    <property type="term" value="F:hydrolase activity"/>
    <property type="evidence" value="ECO:0007669"/>
    <property type="project" value="UniProtKB-KW"/>
</dbReference>
<dbReference type="RefSeq" id="WP_116089202.1">
    <property type="nucleotide sequence ID" value="NZ_JACHIL010000007.1"/>
</dbReference>
<evidence type="ECO:0000259" key="6">
    <source>
        <dbReference type="Pfam" id="PF03755"/>
    </source>
</evidence>
<evidence type="ECO:0000256" key="5">
    <source>
        <dbReference type="ARBA" id="ARBA00035648"/>
    </source>
</evidence>
<comment type="cofactor">
    <cofactor evidence="1">
        <name>a divalent metal cation</name>
        <dbReference type="ChEBI" id="CHEBI:60240"/>
    </cofactor>
</comment>
<dbReference type="NCBIfam" id="TIGR00255">
    <property type="entry name" value="YicC/YloC family endoribonuclease"/>
    <property type="match status" value="1"/>
</dbReference>
<keyword evidence="3" id="KW-0255">Endonuclease</keyword>
<sequence length="309" mass="33782">MTVQSMTGFARHTATFMSGADENAQTRISWEIRCVNGKGLDARFRIPNGFDDLELQLRTALGRIFARGSFQVSLTIEEPEAQTALVINEALLSKVMQTAQQLQNQYGLAPASVDAVLNLRGILEPPQTLSDDAGKAALKAVLLSSFDEALDALKLMRLQEGKRLSDLLGSHVDRIAELAVQARQDTSRSAEAIRERLAGQVALLLDAMNSNRSAAIVLDEQRLHMEAAFLATKADIQEELDRLDMHVAAAHKLLSDGGPAGRKLDFLSQEFNRETNTLCSKSNAASITAIGLELKAVVDQFREQVQNLE</sequence>
<comment type="caution">
    <text evidence="8">The sequence shown here is derived from an EMBL/GenBank/DDBJ whole genome shotgun (WGS) entry which is preliminary data.</text>
</comment>
<name>A0A7W8EQW0_9HYPH</name>
<comment type="similarity">
    <text evidence="5">Belongs to the YicC/YloC family.</text>
</comment>
<dbReference type="PANTHER" id="PTHR30636">
    <property type="entry name" value="UPF0701 PROTEIN YICC"/>
    <property type="match status" value="1"/>
</dbReference>
<evidence type="ECO:0000256" key="2">
    <source>
        <dbReference type="ARBA" id="ARBA00022722"/>
    </source>
</evidence>
<dbReference type="GO" id="GO:0004521">
    <property type="term" value="F:RNA endonuclease activity"/>
    <property type="evidence" value="ECO:0007669"/>
    <property type="project" value="InterPro"/>
</dbReference>
<dbReference type="AlphaFoldDB" id="A0A7W8EQW0"/>
<feature type="domain" description="Endoribonuclease YicC-like C-terminal" evidence="7">
    <location>
        <begin position="188"/>
        <end position="309"/>
    </location>
</feature>
<dbReference type="InterPro" id="IPR013527">
    <property type="entry name" value="YicC-like_N"/>
</dbReference>
<evidence type="ECO:0000256" key="3">
    <source>
        <dbReference type="ARBA" id="ARBA00022759"/>
    </source>
</evidence>
<organism evidence="8 9">
    <name type="scientific">Pseudochrobactrum saccharolyticum</name>
    <dbReference type="NCBI Taxonomy" id="354352"/>
    <lineage>
        <taxon>Bacteria</taxon>
        <taxon>Pseudomonadati</taxon>
        <taxon>Pseudomonadota</taxon>
        <taxon>Alphaproteobacteria</taxon>
        <taxon>Hyphomicrobiales</taxon>
        <taxon>Brucellaceae</taxon>
        <taxon>Pseudochrobactrum</taxon>
    </lineage>
</organism>
<evidence type="ECO:0000313" key="9">
    <source>
        <dbReference type="Proteomes" id="UP000531231"/>
    </source>
</evidence>
<accession>A0A7W8EQW0</accession>
<evidence type="ECO:0000313" key="8">
    <source>
        <dbReference type="EMBL" id="MBB5092684.1"/>
    </source>
</evidence>
<protein>
    <submittedName>
        <fullName evidence="8">Uncharacterized protein (TIGR00255 family)</fullName>
    </submittedName>
</protein>
<dbReference type="InterPro" id="IPR005229">
    <property type="entry name" value="YicC/YloC-like"/>
</dbReference>
<reference evidence="8 9" key="1">
    <citation type="submission" date="2020-08" db="EMBL/GenBank/DDBJ databases">
        <title>Genomic Encyclopedia of Type Strains, Phase IV (KMG-IV): sequencing the most valuable type-strain genomes for metagenomic binning, comparative biology and taxonomic classification.</title>
        <authorList>
            <person name="Goeker M."/>
        </authorList>
    </citation>
    <scope>NUCLEOTIDE SEQUENCE [LARGE SCALE GENOMIC DNA]</scope>
    <source>
        <strain evidence="8 9">DSM 25620</strain>
    </source>
</reference>
<keyword evidence="2" id="KW-0540">Nuclease</keyword>
<evidence type="ECO:0000256" key="1">
    <source>
        <dbReference type="ARBA" id="ARBA00001968"/>
    </source>
</evidence>
<dbReference type="PANTHER" id="PTHR30636:SF3">
    <property type="entry name" value="UPF0701 PROTEIN YICC"/>
    <property type="match status" value="1"/>
</dbReference>
<keyword evidence="4" id="KW-0378">Hydrolase</keyword>
<gene>
    <name evidence="8" type="ORF">HNQ68_003247</name>
</gene>
<dbReference type="InterPro" id="IPR013551">
    <property type="entry name" value="YicC-like_C"/>
</dbReference>